<evidence type="ECO:0000313" key="3">
    <source>
        <dbReference type="Proteomes" id="UP000037267"/>
    </source>
</evidence>
<dbReference type="OrthoDB" id="9815855at2"/>
<name>A0A0L0W9M9_GOTPU</name>
<feature type="transmembrane region" description="Helical" evidence="1">
    <location>
        <begin position="249"/>
        <end position="267"/>
    </location>
</feature>
<evidence type="ECO:0000313" key="2">
    <source>
        <dbReference type="EMBL" id="KNF08152.1"/>
    </source>
</evidence>
<sequence length="290" mass="31834">MNPILKKEIKTKMRSWKFVGIMTLYLAILICFIVFLSPEIVFTDRDYGINPALARRIFIAISAAQLMLIIGITPATTCSSISGERERGTLDLLICTRLSSMSIILGKLMSSIAEILLLLVASIPILSIIFLFGSVSPGNILLIFSFYVVTAILFGSVGIFTSTFFKKTTTSTIISYIISGVIVLLPYVIVVFMMIFYYGPKGINQLKSMPIPLYFSPITGLSTILAKIADSTKLIRDLVNIQNVNLVSVLLINILISLLMSGILLYVSSVKINPMKKIGLKRSTNTEGGI</sequence>
<feature type="transmembrane region" description="Helical" evidence="1">
    <location>
        <begin position="115"/>
        <end position="133"/>
    </location>
</feature>
<dbReference type="Proteomes" id="UP000037267">
    <property type="component" value="Unassembled WGS sequence"/>
</dbReference>
<dbReference type="GO" id="GO:0140359">
    <property type="term" value="F:ABC-type transporter activity"/>
    <property type="evidence" value="ECO:0007669"/>
    <property type="project" value="InterPro"/>
</dbReference>
<keyword evidence="1" id="KW-0812">Transmembrane</keyword>
<comment type="caution">
    <text evidence="2">The sequence shown here is derived from an EMBL/GenBank/DDBJ whole genome shotgun (WGS) entry which is preliminary data.</text>
</comment>
<gene>
    <name evidence="2" type="ORF">CLPU_9c00480</name>
</gene>
<organism evidence="2 3">
    <name type="scientific">Gottschalkia purinilytica</name>
    <name type="common">Clostridium purinilyticum</name>
    <dbReference type="NCBI Taxonomy" id="1503"/>
    <lineage>
        <taxon>Bacteria</taxon>
        <taxon>Bacillati</taxon>
        <taxon>Bacillota</taxon>
        <taxon>Tissierellia</taxon>
        <taxon>Tissierellales</taxon>
        <taxon>Gottschalkiaceae</taxon>
        <taxon>Gottschalkia</taxon>
    </lineage>
</organism>
<protein>
    <submittedName>
        <fullName evidence="2">ABC-2 family transporter protein</fullName>
    </submittedName>
</protein>
<keyword evidence="1" id="KW-1133">Transmembrane helix</keyword>
<keyword evidence="3" id="KW-1185">Reference proteome</keyword>
<dbReference type="EMBL" id="LGSS01000009">
    <property type="protein sequence ID" value="KNF08152.1"/>
    <property type="molecule type" value="Genomic_DNA"/>
</dbReference>
<dbReference type="STRING" id="1503.CLPU_9c00480"/>
<feature type="transmembrane region" description="Helical" evidence="1">
    <location>
        <begin position="140"/>
        <end position="161"/>
    </location>
</feature>
<feature type="transmembrane region" description="Helical" evidence="1">
    <location>
        <begin position="173"/>
        <end position="199"/>
    </location>
</feature>
<feature type="transmembrane region" description="Helical" evidence="1">
    <location>
        <begin position="57"/>
        <end position="78"/>
    </location>
</feature>
<dbReference type="AlphaFoldDB" id="A0A0L0W9M9"/>
<proteinExistence type="predicted"/>
<accession>A0A0L0W9M9</accession>
<reference evidence="3" key="1">
    <citation type="submission" date="2015-07" db="EMBL/GenBank/DDBJ databases">
        <title>Draft genome sequence of the purine-degrading Gottschalkia purinilyticum DSM 1384 (formerly Clostridium purinilyticum).</title>
        <authorList>
            <person name="Poehlein A."/>
            <person name="Schiel-Bengelsdorf B."/>
            <person name="Bengelsdorf F.R."/>
            <person name="Daniel R."/>
            <person name="Duerre P."/>
        </authorList>
    </citation>
    <scope>NUCLEOTIDE SEQUENCE [LARGE SCALE GENOMIC DNA]</scope>
    <source>
        <strain evidence="3">DSM 1384</strain>
    </source>
</reference>
<dbReference type="Pfam" id="PF12679">
    <property type="entry name" value="ABC2_membrane_2"/>
    <property type="match status" value="1"/>
</dbReference>
<evidence type="ECO:0000256" key="1">
    <source>
        <dbReference type="SAM" id="Phobius"/>
    </source>
</evidence>
<dbReference type="RefSeq" id="WP_050355520.1">
    <property type="nucleotide sequence ID" value="NZ_LGSS01000009.1"/>
</dbReference>
<keyword evidence="1" id="KW-0472">Membrane</keyword>
<dbReference type="PANTHER" id="PTHR43471">
    <property type="entry name" value="ABC TRANSPORTER PERMEASE"/>
    <property type="match status" value="1"/>
</dbReference>
<dbReference type="GO" id="GO:0005886">
    <property type="term" value="C:plasma membrane"/>
    <property type="evidence" value="ECO:0007669"/>
    <property type="project" value="UniProtKB-SubCell"/>
</dbReference>
<dbReference type="PANTHER" id="PTHR43471:SF12">
    <property type="entry name" value="HYPOTHETICAL MEMBRANE PROTEIN, CONSERVED"/>
    <property type="match status" value="1"/>
</dbReference>
<feature type="transmembrane region" description="Helical" evidence="1">
    <location>
        <begin position="16"/>
        <end position="37"/>
    </location>
</feature>